<dbReference type="InterPro" id="IPR029056">
    <property type="entry name" value="Ribokinase-like"/>
</dbReference>
<accession>A0ABT1LJ88</accession>
<dbReference type="PANTHER" id="PTHR46566">
    <property type="entry name" value="1-PHOSPHOFRUCTOKINASE-RELATED"/>
    <property type="match status" value="1"/>
</dbReference>
<dbReference type="EMBL" id="JANCLU010000031">
    <property type="protein sequence ID" value="MCP8940973.1"/>
    <property type="molecule type" value="Genomic_DNA"/>
</dbReference>
<dbReference type="RefSeq" id="WP_254746323.1">
    <property type="nucleotide sequence ID" value="NZ_JANCLU010000031.1"/>
</dbReference>
<feature type="domain" description="Carbohydrate kinase PfkB" evidence="3">
    <location>
        <begin position="5"/>
        <end position="81"/>
    </location>
</feature>
<name>A0ABT1LJ88_9HYPH</name>
<reference evidence="4 5" key="1">
    <citation type="submission" date="2022-07" db="EMBL/GenBank/DDBJ databases">
        <authorList>
            <person name="Li W.-J."/>
            <person name="Deng Q.-Q."/>
        </authorList>
    </citation>
    <scope>NUCLEOTIDE SEQUENCE [LARGE SCALE GENOMIC DNA]</scope>
    <source>
        <strain evidence="4 5">SYSU M60028</strain>
    </source>
</reference>
<dbReference type="PROSITE" id="PS00584">
    <property type="entry name" value="PFKB_KINASES_2"/>
    <property type="match status" value="1"/>
</dbReference>
<keyword evidence="2 4" id="KW-0418">Kinase</keyword>
<evidence type="ECO:0000313" key="5">
    <source>
        <dbReference type="Proteomes" id="UP001205890"/>
    </source>
</evidence>
<evidence type="ECO:0000256" key="2">
    <source>
        <dbReference type="ARBA" id="ARBA00022777"/>
    </source>
</evidence>
<dbReference type="InterPro" id="IPR011611">
    <property type="entry name" value="PfkB_dom"/>
</dbReference>
<dbReference type="Proteomes" id="UP001205890">
    <property type="component" value="Unassembled WGS sequence"/>
</dbReference>
<comment type="caution">
    <text evidence="4">The sequence shown here is derived from an EMBL/GenBank/DDBJ whole genome shotgun (WGS) entry which is preliminary data.</text>
</comment>
<protein>
    <submittedName>
        <fullName evidence="4">PfkB family carbohydrate kinase</fullName>
    </submittedName>
</protein>
<feature type="non-terminal residue" evidence="4">
    <location>
        <position position="1"/>
    </location>
</feature>
<evidence type="ECO:0000259" key="3">
    <source>
        <dbReference type="Pfam" id="PF00294"/>
    </source>
</evidence>
<sequence>DGRAARVAVSLGPDGAVLADAAGVHHAGSPPAAIVSTVGAGDSFLAGLLFALRRDMPAAEALAFAVAAGTAACLREGTQLAARDDVGRLARLVPTLDFSPAQR</sequence>
<dbReference type="InterPro" id="IPR002173">
    <property type="entry name" value="Carboh/pur_kinase_PfkB_CS"/>
</dbReference>
<dbReference type="GO" id="GO:0016301">
    <property type="term" value="F:kinase activity"/>
    <property type="evidence" value="ECO:0007669"/>
    <property type="project" value="UniProtKB-KW"/>
</dbReference>
<keyword evidence="1" id="KW-0808">Transferase</keyword>
<keyword evidence="5" id="KW-1185">Reference proteome</keyword>
<dbReference type="Gene3D" id="3.40.1190.20">
    <property type="match status" value="1"/>
</dbReference>
<gene>
    <name evidence="4" type="ORF">NK718_20810</name>
</gene>
<evidence type="ECO:0000256" key="1">
    <source>
        <dbReference type="ARBA" id="ARBA00022679"/>
    </source>
</evidence>
<evidence type="ECO:0000313" key="4">
    <source>
        <dbReference type="EMBL" id="MCP8940973.1"/>
    </source>
</evidence>
<dbReference type="PANTHER" id="PTHR46566:SF2">
    <property type="entry name" value="ATP-DEPENDENT 6-PHOSPHOFRUCTOKINASE ISOZYME 2"/>
    <property type="match status" value="1"/>
</dbReference>
<organism evidence="4 5">
    <name type="scientific">Alsobacter ponti</name>
    <dbReference type="NCBI Taxonomy" id="2962936"/>
    <lineage>
        <taxon>Bacteria</taxon>
        <taxon>Pseudomonadati</taxon>
        <taxon>Pseudomonadota</taxon>
        <taxon>Alphaproteobacteria</taxon>
        <taxon>Hyphomicrobiales</taxon>
        <taxon>Alsobacteraceae</taxon>
        <taxon>Alsobacter</taxon>
    </lineage>
</organism>
<dbReference type="Pfam" id="PF00294">
    <property type="entry name" value="PfkB"/>
    <property type="match status" value="1"/>
</dbReference>
<dbReference type="SUPFAM" id="SSF53613">
    <property type="entry name" value="Ribokinase-like"/>
    <property type="match status" value="1"/>
</dbReference>
<proteinExistence type="predicted"/>